<protein>
    <recommendedName>
        <fullName evidence="4">DoxX family protein</fullName>
    </recommendedName>
</protein>
<organism evidence="2 3">
    <name type="scientific">Alloacidobacterium dinghuense</name>
    <dbReference type="NCBI Taxonomy" id="2763107"/>
    <lineage>
        <taxon>Bacteria</taxon>
        <taxon>Pseudomonadati</taxon>
        <taxon>Acidobacteriota</taxon>
        <taxon>Terriglobia</taxon>
        <taxon>Terriglobales</taxon>
        <taxon>Acidobacteriaceae</taxon>
        <taxon>Alloacidobacterium</taxon>
    </lineage>
</organism>
<proteinExistence type="predicted"/>
<evidence type="ECO:0000256" key="1">
    <source>
        <dbReference type="SAM" id="Phobius"/>
    </source>
</evidence>
<keyword evidence="3" id="KW-1185">Reference proteome</keyword>
<reference evidence="2 3" key="1">
    <citation type="submission" date="2020-08" db="EMBL/GenBank/DDBJ databases">
        <title>Edaphobacter telluris sp. nov. and Acidobacterium dinghuensis sp. nov., two acidobacteria isolated from forest soil.</title>
        <authorList>
            <person name="Fu J."/>
            <person name="Qiu L."/>
        </authorList>
    </citation>
    <scope>NUCLEOTIDE SEQUENCE [LARGE SCALE GENOMIC DNA]</scope>
    <source>
        <strain evidence="2">4Y35</strain>
    </source>
</reference>
<name>A0A7G8BKB5_9BACT</name>
<evidence type="ECO:0008006" key="4">
    <source>
        <dbReference type="Google" id="ProtNLM"/>
    </source>
</evidence>
<dbReference type="AlphaFoldDB" id="A0A7G8BKB5"/>
<feature type="transmembrane region" description="Helical" evidence="1">
    <location>
        <begin position="53"/>
        <end position="71"/>
    </location>
</feature>
<feature type="transmembrane region" description="Helical" evidence="1">
    <location>
        <begin position="22"/>
        <end position="46"/>
    </location>
</feature>
<evidence type="ECO:0000313" key="3">
    <source>
        <dbReference type="Proteomes" id="UP000515312"/>
    </source>
</evidence>
<gene>
    <name evidence="2" type="ORF">H7849_03100</name>
</gene>
<feature type="transmembrane region" description="Helical" evidence="1">
    <location>
        <begin position="159"/>
        <end position="178"/>
    </location>
</feature>
<keyword evidence="1" id="KW-0472">Membrane</keyword>
<feature type="transmembrane region" description="Helical" evidence="1">
    <location>
        <begin position="198"/>
        <end position="216"/>
    </location>
</feature>
<sequence>MSWTQAIEDNRAIDALLESGRFLLALPMVIFGVQHFLFATIVATIVPPWIPWHFFWAYFVGIALIAAGVAITVKREAWLAGFLLGVMILSFVLLIHSRLLAQWPGDVFAMDPIFGAFPGRLHNACKDLGLSGAAFLFAGTQSEVWKDSGRDKVFTTGRVLFAIAVATLGVLHFVFPAFAPGVQPMSAAVKFPLPGQPMWSYFTGTAFLVAALAIFLNNKVRLAATLLGILILLFGLIVWVPWLAAHPEDLVGGNYLKDMGLAGGALLLAGALPKRDG</sequence>
<dbReference type="KEGG" id="adin:H7849_03100"/>
<feature type="transmembrane region" description="Helical" evidence="1">
    <location>
        <begin position="77"/>
        <end position="95"/>
    </location>
</feature>
<keyword evidence="1" id="KW-1133">Transmembrane helix</keyword>
<dbReference type="EMBL" id="CP060394">
    <property type="protein sequence ID" value="QNI32985.1"/>
    <property type="molecule type" value="Genomic_DNA"/>
</dbReference>
<dbReference type="Proteomes" id="UP000515312">
    <property type="component" value="Chromosome"/>
</dbReference>
<feature type="transmembrane region" description="Helical" evidence="1">
    <location>
        <begin position="223"/>
        <end position="243"/>
    </location>
</feature>
<dbReference type="RefSeq" id="WP_186744059.1">
    <property type="nucleotide sequence ID" value="NZ_CP060394.1"/>
</dbReference>
<keyword evidence="1" id="KW-0812">Transmembrane</keyword>
<accession>A0A7G8BKB5</accession>
<evidence type="ECO:0000313" key="2">
    <source>
        <dbReference type="EMBL" id="QNI32985.1"/>
    </source>
</evidence>